<comment type="caution">
    <text evidence="3">The sequence shown here is derived from an EMBL/GenBank/DDBJ whole genome shotgun (WGS) entry which is preliminary data.</text>
</comment>
<dbReference type="Pfam" id="PF14040">
    <property type="entry name" value="DNase_NucA_NucB"/>
    <property type="match status" value="1"/>
</dbReference>
<keyword evidence="4" id="KW-1185">Reference proteome</keyword>
<proteinExistence type="predicted"/>
<dbReference type="OrthoDB" id="2748312at2759"/>
<feature type="chain" id="PRO_5007896060" description="Deoxyribonuclease NucA/NucB domain-containing protein" evidence="1">
    <location>
        <begin position="23"/>
        <end position="255"/>
    </location>
</feature>
<dbReference type="STRING" id="1081104.A0A168CN29"/>
<evidence type="ECO:0000313" key="3">
    <source>
        <dbReference type="EMBL" id="OAA71580.1"/>
    </source>
</evidence>
<dbReference type="RefSeq" id="XP_018707461.1">
    <property type="nucleotide sequence ID" value="XM_018845738.1"/>
</dbReference>
<evidence type="ECO:0000313" key="4">
    <source>
        <dbReference type="Proteomes" id="UP000076744"/>
    </source>
</evidence>
<dbReference type="InterPro" id="IPR029476">
    <property type="entry name" value="DNase_NucA_NucB"/>
</dbReference>
<dbReference type="AlphaFoldDB" id="A0A168CN29"/>
<keyword evidence="1" id="KW-0732">Signal</keyword>
<reference evidence="3 4" key="1">
    <citation type="journal article" date="2016" name="Genome Biol. Evol.">
        <title>Divergent and convergent evolution of fungal pathogenicity.</title>
        <authorList>
            <person name="Shang Y."/>
            <person name="Xiao G."/>
            <person name="Zheng P."/>
            <person name="Cen K."/>
            <person name="Zhan S."/>
            <person name="Wang C."/>
        </authorList>
    </citation>
    <scope>NUCLEOTIDE SEQUENCE [LARGE SCALE GENOMIC DNA]</scope>
    <source>
        <strain evidence="3 4">ARSEF 2679</strain>
    </source>
</reference>
<gene>
    <name evidence="3" type="ORF">ISF_02131</name>
</gene>
<dbReference type="GeneID" id="30018423"/>
<accession>A0A168CN29</accession>
<feature type="signal peptide" evidence="1">
    <location>
        <begin position="1"/>
        <end position="22"/>
    </location>
</feature>
<evidence type="ECO:0000256" key="1">
    <source>
        <dbReference type="SAM" id="SignalP"/>
    </source>
</evidence>
<sequence length="255" mass="27556">MRLSFSTSLLAFYAVGIQQALAAPALDDLDGIETGMEALNITKSLVARAAGDTQNNPILADLTVTGQSQLPFDADCYAILCLGAPDVFQRVDHKQDTINRRRAGTCRSPFKKNRQKLTLPAPYPTWGNGQHFDSPEEFPFASTSQGGPGAYLIPVNLASQSAQGGVLSTFLRKNNVKMFNPKSTDPNAADGTWYKIKNWKGDLGPYCTALMKSPPDTSVCKATSITAGDWGFDIGNFVYQLDSAGKTFKPVPKKP</sequence>
<organism evidence="3 4">
    <name type="scientific">Cordyceps fumosorosea (strain ARSEF 2679)</name>
    <name type="common">Isaria fumosorosea</name>
    <dbReference type="NCBI Taxonomy" id="1081104"/>
    <lineage>
        <taxon>Eukaryota</taxon>
        <taxon>Fungi</taxon>
        <taxon>Dikarya</taxon>
        <taxon>Ascomycota</taxon>
        <taxon>Pezizomycotina</taxon>
        <taxon>Sordariomycetes</taxon>
        <taxon>Hypocreomycetidae</taxon>
        <taxon>Hypocreales</taxon>
        <taxon>Cordycipitaceae</taxon>
        <taxon>Cordyceps</taxon>
    </lineage>
</organism>
<name>A0A168CN29_CORFA</name>
<evidence type="ECO:0000259" key="2">
    <source>
        <dbReference type="Pfam" id="PF14040"/>
    </source>
</evidence>
<dbReference type="EMBL" id="AZHB01000003">
    <property type="protein sequence ID" value="OAA71580.1"/>
    <property type="molecule type" value="Genomic_DNA"/>
</dbReference>
<protein>
    <recommendedName>
        <fullName evidence="2">Deoxyribonuclease NucA/NucB domain-containing protein</fullName>
    </recommendedName>
</protein>
<dbReference type="Proteomes" id="UP000076744">
    <property type="component" value="Unassembled WGS sequence"/>
</dbReference>
<feature type="domain" description="Deoxyribonuclease NucA/NucB" evidence="2">
    <location>
        <begin position="76"/>
        <end position="177"/>
    </location>
</feature>